<evidence type="ECO:0000313" key="9">
    <source>
        <dbReference type="Proteomes" id="UP000019063"/>
    </source>
</evidence>
<keyword evidence="7" id="KW-0175">Coiled coil</keyword>
<dbReference type="EC" id="3.1.11.6" evidence="6"/>
<evidence type="ECO:0000256" key="4">
    <source>
        <dbReference type="ARBA" id="ARBA00022801"/>
    </source>
</evidence>
<keyword evidence="2 6" id="KW-0963">Cytoplasm</keyword>
<dbReference type="PIRSF" id="PIRSF006488">
    <property type="entry name" value="Exonuc_VII_S"/>
    <property type="match status" value="1"/>
</dbReference>
<organism evidence="8 9">
    <name type="scientific">Roseivivax marinus</name>
    <dbReference type="NCBI Taxonomy" id="1379903"/>
    <lineage>
        <taxon>Bacteria</taxon>
        <taxon>Pseudomonadati</taxon>
        <taxon>Pseudomonadota</taxon>
        <taxon>Alphaproteobacteria</taxon>
        <taxon>Rhodobacterales</taxon>
        <taxon>Roseobacteraceae</taxon>
        <taxon>Roseivivax</taxon>
    </lineage>
</organism>
<evidence type="ECO:0000313" key="8">
    <source>
        <dbReference type="EMBL" id="ETW12380.1"/>
    </source>
</evidence>
<feature type="coiled-coil region" evidence="7">
    <location>
        <begin position="40"/>
        <end position="67"/>
    </location>
</feature>
<evidence type="ECO:0000256" key="7">
    <source>
        <dbReference type="SAM" id="Coils"/>
    </source>
</evidence>
<dbReference type="GO" id="GO:0006308">
    <property type="term" value="P:DNA catabolic process"/>
    <property type="evidence" value="ECO:0007669"/>
    <property type="project" value="UniProtKB-UniRule"/>
</dbReference>
<dbReference type="GO" id="GO:0009318">
    <property type="term" value="C:exodeoxyribonuclease VII complex"/>
    <property type="evidence" value="ECO:0007669"/>
    <property type="project" value="UniProtKB-UniRule"/>
</dbReference>
<dbReference type="Gene3D" id="1.10.287.1040">
    <property type="entry name" value="Exonuclease VII, small subunit"/>
    <property type="match status" value="1"/>
</dbReference>
<dbReference type="PATRIC" id="fig|1317118.6.peg.2581"/>
<dbReference type="OrthoDB" id="9808145at2"/>
<comment type="subunit">
    <text evidence="6">Heterooligomer composed of large and small subunits.</text>
</comment>
<comment type="caution">
    <text evidence="8">The sequence shown here is derived from an EMBL/GenBank/DDBJ whole genome shotgun (WGS) entry which is preliminary data.</text>
</comment>
<keyword evidence="9" id="KW-1185">Reference proteome</keyword>
<dbReference type="NCBIfam" id="NF002139">
    <property type="entry name" value="PRK00977.1-3"/>
    <property type="match status" value="1"/>
</dbReference>
<dbReference type="NCBIfam" id="TIGR01280">
    <property type="entry name" value="xseB"/>
    <property type="match status" value="1"/>
</dbReference>
<dbReference type="GO" id="GO:0008855">
    <property type="term" value="F:exodeoxyribonuclease VII activity"/>
    <property type="evidence" value="ECO:0007669"/>
    <property type="project" value="UniProtKB-UniRule"/>
</dbReference>
<gene>
    <name evidence="6" type="primary">xseB</name>
    <name evidence="8" type="ORF">ATO8_12546</name>
</gene>
<reference evidence="8 9" key="1">
    <citation type="journal article" date="2014" name="Antonie Van Leeuwenhoek">
        <title>Roseivivax atlanticus sp. nov., isolated from surface seawater of the Atlantic Ocean.</title>
        <authorList>
            <person name="Li G."/>
            <person name="Lai Q."/>
            <person name="Liu X."/>
            <person name="Sun F."/>
            <person name="Shao Z."/>
        </authorList>
    </citation>
    <scope>NUCLEOTIDE SEQUENCE [LARGE SCALE GENOMIC DNA]</scope>
    <source>
        <strain evidence="8 9">22II-s10s</strain>
    </source>
</reference>
<dbReference type="PANTHER" id="PTHR34137">
    <property type="entry name" value="EXODEOXYRIBONUCLEASE 7 SMALL SUBUNIT"/>
    <property type="match status" value="1"/>
</dbReference>
<comment type="similarity">
    <text evidence="1 6">Belongs to the XseB family.</text>
</comment>
<keyword evidence="3 6" id="KW-0540">Nuclease</keyword>
<comment type="catalytic activity">
    <reaction evidence="6">
        <text>Exonucleolytic cleavage in either 5'- to 3'- or 3'- to 5'-direction to yield nucleoside 5'-phosphates.</text>
        <dbReference type="EC" id="3.1.11.6"/>
    </reaction>
</comment>
<dbReference type="RefSeq" id="WP_043844861.1">
    <property type="nucleotide sequence ID" value="NZ_AQQW01000007.1"/>
</dbReference>
<keyword evidence="4 6" id="KW-0378">Hydrolase</keyword>
<accession>W4HK88</accession>
<evidence type="ECO:0000256" key="2">
    <source>
        <dbReference type="ARBA" id="ARBA00022490"/>
    </source>
</evidence>
<dbReference type="AlphaFoldDB" id="W4HK88"/>
<dbReference type="STRING" id="1379903.ATO8_12546"/>
<dbReference type="eggNOG" id="COG1722">
    <property type="taxonomic scope" value="Bacteria"/>
</dbReference>
<dbReference type="GO" id="GO:0005829">
    <property type="term" value="C:cytosol"/>
    <property type="evidence" value="ECO:0007669"/>
    <property type="project" value="TreeGrafter"/>
</dbReference>
<dbReference type="HAMAP" id="MF_00337">
    <property type="entry name" value="Exonuc_7_S"/>
    <property type="match status" value="1"/>
</dbReference>
<protein>
    <recommendedName>
        <fullName evidence="6">Exodeoxyribonuclease 7 small subunit</fullName>
        <ecNumber evidence="6">3.1.11.6</ecNumber>
    </recommendedName>
    <alternativeName>
        <fullName evidence="6">Exodeoxyribonuclease VII small subunit</fullName>
        <shortName evidence="6">Exonuclease VII small subunit</shortName>
    </alternativeName>
</protein>
<comment type="subcellular location">
    <subcellularLocation>
        <location evidence="6">Cytoplasm</location>
    </subcellularLocation>
</comment>
<dbReference type="Pfam" id="PF02609">
    <property type="entry name" value="Exonuc_VII_S"/>
    <property type="match status" value="1"/>
</dbReference>
<evidence type="ECO:0000256" key="1">
    <source>
        <dbReference type="ARBA" id="ARBA00009998"/>
    </source>
</evidence>
<dbReference type="Proteomes" id="UP000019063">
    <property type="component" value="Unassembled WGS sequence"/>
</dbReference>
<dbReference type="InterPro" id="IPR003761">
    <property type="entry name" value="Exonuc_VII_S"/>
</dbReference>
<dbReference type="InterPro" id="IPR037004">
    <property type="entry name" value="Exonuc_VII_ssu_sf"/>
</dbReference>
<dbReference type="SUPFAM" id="SSF116842">
    <property type="entry name" value="XseB-like"/>
    <property type="match status" value="1"/>
</dbReference>
<sequence>MTEETPVEEMTFEQAMAELERVVAQLERGDVPLDDSIRLYERGAALKKRCEARLKDAEEKVAAITLDAQGTPTGTKPVDGL</sequence>
<comment type="function">
    <text evidence="6">Bidirectionally degrades single-stranded DNA into large acid-insoluble oligonucleotides, which are then degraded further into small acid-soluble oligonucleotides.</text>
</comment>
<proteinExistence type="inferred from homology"/>
<name>W4HK88_9RHOB</name>
<dbReference type="EMBL" id="AQQW01000007">
    <property type="protein sequence ID" value="ETW12380.1"/>
    <property type="molecule type" value="Genomic_DNA"/>
</dbReference>
<dbReference type="PANTHER" id="PTHR34137:SF1">
    <property type="entry name" value="EXODEOXYRIBONUCLEASE 7 SMALL SUBUNIT"/>
    <property type="match status" value="1"/>
</dbReference>
<evidence type="ECO:0000256" key="5">
    <source>
        <dbReference type="ARBA" id="ARBA00022839"/>
    </source>
</evidence>
<evidence type="ECO:0000256" key="3">
    <source>
        <dbReference type="ARBA" id="ARBA00022722"/>
    </source>
</evidence>
<keyword evidence="5 6" id="KW-0269">Exonuclease</keyword>
<evidence type="ECO:0000256" key="6">
    <source>
        <dbReference type="HAMAP-Rule" id="MF_00337"/>
    </source>
</evidence>